<dbReference type="Proteomes" id="UP000235346">
    <property type="component" value="Unassembled WGS sequence"/>
</dbReference>
<proteinExistence type="predicted"/>
<evidence type="ECO:0000313" key="2">
    <source>
        <dbReference type="EMBL" id="PMR67114.1"/>
    </source>
</evidence>
<reference evidence="2 3" key="1">
    <citation type="submission" date="2018-01" db="EMBL/GenBank/DDBJ databases">
        <title>Halomonas endophytica sp. nov., isolated from storage liquid in the stems of Populus euphratica.</title>
        <authorList>
            <person name="Chen C."/>
        </authorList>
    </citation>
    <scope>NUCLEOTIDE SEQUENCE [LARGE SCALE GENOMIC DNA]</scope>
    <source>
        <strain evidence="2 3">DSM 26881</strain>
    </source>
</reference>
<keyword evidence="1" id="KW-0812">Transmembrane</keyword>
<evidence type="ECO:0000313" key="3">
    <source>
        <dbReference type="Proteomes" id="UP000235346"/>
    </source>
</evidence>
<keyword evidence="1" id="KW-1133">Transmembrane helix</keyword>
<keyword evidence="1" id="KW-0472">Membrane</keyword>
<organism evidence="2 3">
    <name type="scientific">Halomonas heilongjiangensis</name>
    <dbReference type="NCBI Taxonomy" id="1387883"/>
    <lineage>
        <taxon>Bacteria</taxon>
        <taxon>Pseudomonadati</taxon>
        <taxon>Pseudomonadota</taxon>
        <taxon>Gammaproteobacteria</taxon>
        <taxon>Oceanospirillales</taxon>
        <taxon>Halomonadaceae</taxon>
        <taxon>Halomonas</taxon>
    </lineage>
</organism>
<comment type="caution">
    <text evidence="2">The sequence shown here is derived from an EMBL/GenBank/DDBJ whole genome shotgun (WGS) entry which is preliminary data.</text>
</comment>
<dbReference type="EMBL" id="PNRE01000100">
    <property type="protein sequence ID" value="PMR67114.1"/>
    <property type="molecule type" value="Genomic_DNA"/>
</dbReference>
<evidence type="ECO:0000256" key="1">
    <source>
        <dbReference type="SAM" id="Phobius"/>
    </source>
</evidence>
<name>A0A2N7TFZ4_9GAMM</name>
<sequence>MLFVFPLAAWGVLYLGALDFRWRMFAKGPRWAWGGVAIATVGLAVLWMATAVVLIVLGW</sequence>
<protein>
    <submittedName>
        <fullName evidence="2">Uncharacterized protein</fullName>
    </submittedName>
</protein>
<keyword evidence="3" id="KW-1185">Reference proteome</keyword>
<feature type="transmembrane region" description="Helical" evidence="1">
    <location>
        <begin position="33"/>
        <end position="57"/>
    </location>
</feature>
<accession>A0A2N7TFZ4</accession>
<gene>
    <name evidence="2" type="ORF">C1H66_20770</name>
</gene>
<dbReference type="AlphaFoldDB" id="A0A2N7TFZ4"/>